<dbReference type="Pfam" id="PF01702">
    <property type="entry name" value="TGT"/>
    <property type="match status" value="1"/>
</dbReference>
<protein>
    <submittedName>
        <fullName evidence="3">Bifunctional Queuine tRNA-ribosyltransferase-like/tRNA-guanine(15) transglycosylase-like</fullName>
    </submittedName>
</protein>
<proteinExistence type="predicted"/>
<dbReference type="PANTHER" id="PTHR43530:SF1">
    <property type="entry name" value="QUEUINE TRNA-RIBOSYLTRANSFERASE CATALYTIC SUBUNIT 1"/>
    <property type="match status" value="1"/>
</dbReference>
<keyword evidence="1" id="KW-0862">Zinc</keyword>
<dbReference type="AlphaFoldDB" id="A0AAD9PMJ1"/>
<dbReference type="GO" id="GO:0005829">
    <property type="term" value="C:cytosol"/>
    <property type="evidence" value="ECO:0007669"/>
    <property type="project" value="TreeGrafter"/>
</dbReference>
<dbReference type="PANTHER" id="PTHR43530">
    <property type="entry name" value="QUEUINE TRNA-RIBOSYLTRANSFERASE CATALYTIC SUBUNIT 1"/>
    <property type="match status" value="1"/>
</dbReference>
<dbReference type="SUPFAM" id="SSF51713">
    <property type="entry name" value="tRNA-guanine transglycosylase"/>
    <property type="match status" value="1"/>
</dbReference>
<evidence type="ECO:0000256" key="1">
    <source>
        <dbReference type="ARBA" id="ARBA00022833"/>
    </source>
</evidence>
<dbReference type="GO" id="GO:0006400">
    <property type="term" value="P:tRNA modification"/>
    <property type="evidence" value="ECO:0007669"/>
    <property type="project" value="InterPro"/>
</dbReference>
<accession>A0AAD9PMJ1</accession>
<evidence type="ECO:0000259" key="2">
    <source>
        <dbReference type="Pfam" id="PF01702"/>
    </source>
</evidence>
<evidence type="ECO:0000313" key="4">
    <source>
        <dbReference type="Proteomes" id="UP001214638"/>
    </source>
</evidence>
<sequence>MITPEESISIQNDIGADIMMALDDVVEATCTDYQRLKLATERTTRWLDRCIASHRNPSTQLLFPIVQGNVYPELRMRSLEDLKARNMNGYAIGGLSGGEDKEDFWKVVELCTRPQVGLPTEKPRYLMGVGYTIDLIVAVAFGCDLFDCVFPTRTARFGTALLDCGELKIKHASNAFDFGFVDTKILND</sequence>
<dbReference type="InterPro" id="IPR002616">
    <property type="entry name" value="tRNA_ribo_trans-like"/>
</dbReference>
<dbReference type="NCBIfam" id="TIGR00449">
    <property type="entry name" value="tgt_general"/>
    <property type="match status" value="1"/>
</dbReference>
<dbReference type="Gene3D" id="3.20.20.105">
    <property type="entry name" value="Queuine tRNA-ribosyltransferase-like"/>
    <property type="match status" value="1"/>
</dbReference>
<dbReference type="RefSeq" id="XP_067804483.1">
    <property type="nucleotide sequence ID" value="XM_067945692.1"/>
</dbReference>
<dbReference type="Proteomes" id="UP001214638">
    <property type="component" value="Unassembled WGS sequence"/>
</dbReference>
<dbReference type="GO" id="GO:0008479">
    <property type="term" value="F:tRNA-guanosine(34) queuine transglycosylase activity"/>
    <property type="evidence" value="ECO:0007669"/>
    <property type="project" value="TreeGrafter"/>
</dbReference>
<dbReference type="KEGG" id="bdw:94334942"/>
<reference evidence="3" key="1">
    <citation type="journal article" date="2023" name="Nat. Microbiol.">
        <title>Babesia duncani multi-omics identifies virulence factors and drug targets.</title>
        <authorList>
            <person name="Singh P."/>
            <person name="Lonardi S."/>
            <person name="Liang Q."/>
            <person name="Vydyam P."/>
            <person name="Khabirova E."/>
            <person name="Fang T."/>
            <person name="Gihaz S."/>
            <person name="Thekkiniath J."/>
            <person name="Munshi M."/>
            <person name="Abel S."/>
            <person name="Ciampossin L."/>
            <person name="Batugedara G."/>
            <person name="Gupta M."/>
            <person name="Lu X.M."/>
            <person name="Lenz T."/>
            <person name="Chakravarty S."/>
            <person name="Cornillot E."/>
            <person name="Hu Y."/>
            <person name="Ma W."/>
            <person name="Gonzalez L.M."/>
            <person name="Sanchez S."/>
            <person name="Estrada K."/>
            <person name="Sanchez-Flores A."/>
            <person name="Montero E."/>
            <person name="Harb O.S."/>
            <person name="Le Roch K.G."/>
            <person name="Mamoun C.B."/>
        </authorList>
    </citation>
    <scope>NUCLEOTIDE SEQUENCE</scope>
    <source>
        <strain evidence="3">WA1</strain>
    </source>
</reference>
<gene>
    <name evidence="3" type="ORF">BdWA1_000644</name>
</gene>
<comment type="caution">
    <text evidence="3">The sequence shown here is derived from an EMBL/GenBank/DDBJ whole genome shotgun (WGS) entry which is preliminary data.</text>
</comment>
<dbReference type="GeneID" id="94334942"/>
<name>A0AAD9PMJ1_9APIC</name>
<dbReference type="EMBL" id="JALLKP010000001">
    <property type="protein sequence ID" value="KAK2197641.1"/>
    <property type="molecule type" value="Genomic_DNA"/>
</dbReference>
<evidence type="ECO:0000313" key="3">
    <source>
        <dbReference type="EMBL" id="KAK2197641.1"/>
    </source>
</evidence>
<feature type="domain" description="tRNA-guanine(15) transglycosylase-like" evidence="2">
    <location>
        <begin position="2"/>
        <end position="182"/>
    </location>
</feature>
<organism evidence="3 4">
    <name type="scientific">Babesia duncani</name>
    <dbReference type="NCBI Taxonomy" id="323732"/>
    <lineage>
        <taxon>Eukaryota</taxon>
        <taxon>Sar</taxon>
        <taxon>Alveolata</taxon>
        <taxon>Apicomplexa</taxon>
        <taxon>Aconoidasida</taxon>
        <taxon>Piroplasmida</taxon>
        <taxon>Babesiidae</taxon>
        <taxon>Babesia</taxon>
    </lineage>
</organism>
<keyword evidence="4" id="KW-1185">Reference proteome</keyword>
<dbReference type="InterPro" id="IPR036511">
    <property type="entry name" value="TGT-like_sf"/>
</dbReference>